<comment type="caution">
    <text evidence="1">The sequence shown here is derived from an EMBL/GenBank/DDBJ whole genome shotgun (WGS) entry which is preliminary data.</text>
</comment>
<gene>
    <name evidence="1" type="ORF">BaRGS_00008197</name>
</gene>
<accession>A0ABD0LNJ7</accession>
<dbReference type="Proteomes" id="UP001519460">
    <property type="component" value="Unassembled WGS sequence"/>
</dbReference>
<protein>
    <submittedName>
        <fullName evidence="1">Uncharacterized protein</fullName>
    </submittedName>
</protein>
<organism evidence="1 2">
    <name type="scientific">Batillaria attramentaria</name>
    <dbReference type="NCBI Taxonomy" id="370345"/>
    <lineage>
        <taxon>Eukaryota</taxon>
        <taxon>Metazoa</taxon>
        <taxon>Spiralia</taxon>
        <taxon>Lophotrochozoa</taxon>
        <taxon>Mollusca</taxon>
        <taxon>Gastropoda</taxon>
        <taxon>Caenogastropoda</taxon>
        <taxon>Sorbeoconcha</taxon>
        <taxon>Cerithioidea</taxon>
        <taxon>Batillariidae</taxon>
        <taxon>Batillaria</taxon>
    </lineage>
</organism>
<evidence type="ECO:0000313" key="1">
    <source>
        <dbReference type="EMBL" id="KAK7500622.1"/>
    </source>
</evidence>
<dbReference type="EMBL" id="JACVVK020000036">
    <property type="protein sequence ID" value="KAK7500622.1"/>
    <property type="molecule type" value="Genomic_DNA"/>
</dbReference>
<evidence type="ECO:0000313" key="2">
    <source>
        <dbReference type="Proteomes" id="UP001519460"/>
    </source>
</evidence>
<keyword evidence="2" id="KW-1185">Reference proteome</keyword>
<reference evidence="1 2" key="1">
    <citation type="journal article" date="2023" name="Sci. Data">
        <title>Genome assembly of the Korean intertidal mud-creeper Batillaria attramentaria.</title>
        <authorList>
            <person name="Patra A.K."/>
            <person name="Ho P.T."/>
            <person name="Jun S."/>
            <person name="Lee S.J."/>
            <person name="Kim Y."/>
            <person name="Won Y.J."/>
        </authorList>
    </citation>
    <scope>NUCLEOTIDE SEQUENCE [LARGE SCALE GENOMIC DNA]</scope>
    <source>
        <strain evidence="1">Wonlab-2016</strain>
    </source>
</reference>
<sequence length="194" mass="21444">MQTGSPTCHKAYRAGSSSLYVCILWKEHPTPLSHIPQSNYTQTRKLGGRLRDAVVLKLTPHGQVKRVDNEAGQATSYLPSADRSQTTQLYDVKLSRQEPGLSVRYYSLHQDSTQNLVHVSIPYPPGTDISRVRKSTAANGILQQVSLNGVVVMELCPEQSSAASCVFGPAEDAEYNDNTHMAQRPLCRRTIHVL</sequence>
<proteinExistence type="predicted"/>
<dbReference type="AlphaFoldDB" id="A0ABD0LNJ7"/>
<name>A0ABD0LNJ7_9CAEN</name>